<gene>
    <name evidence="1" type="ORF">MCOL2_11492</name>
</gene>
<evidence type="ECO:0000313" key="1">
    <source>
        <dbReference type="EMBL" id="EUJ52898.1"/>
    </source>
</evidence>
<name>W7DRI1_9LIST</name>
<dbReference type="PATRIC" id="fig|1265822.4.peg.2328"/>
<proteinExistence type="predicted"/>
<evidence type="ECO:0000313" key="2">
    <source>
        <dbReference type="Proteomes" id="UP000019241"/>
    </source>
</evidence>
<sequence length="134" mass="14792">MGTKLNETSNLDLIELSGKWVYQSPSRGVSLEVNEQTYEVKEGIYNTSNDLDYMSVENVAASEISMVFQETQGFQDIVTDGSLPNDFPDAQLKGVEATFESMSRKYDITNVSGNLLGGGLANMDSAVYFSEFLF</sequence>
<protein>
    <submittedName>
        <fullName evidence="1">Uncharacterized protein</fullName>
    </submittedName>
</protein>
<comment type="caution">
    <text evidence="1">The sequence shown here is derived from an EMBL/GenBank/DDBJ whole genome shotgun (WGS) entry which is preliminary data.</text>
</comment>
<accession>W7DRI1</accession>
<dbReference type="AlphaFoldDB" id="W7DRI1"/>
<dbReference type="RefSeq" id="WP_174391345.1">
    <property type="nucleotide sequence ID" value="NZ_AODM01000040.1"/>
</dbReference>
<dbReference type="EMBL" id="AODM01000040">
    <property type="protein sequence ID" value="EUJ52898.1"/>
    <property type="molecule type" value="Genomic_DNA"/>
</dbReference>
<organism evidence="1 2">
    <name type="scientific">Listeria fleischmannii FSL S10-1203</name>
    <dbReference type="NCBI Taxonomy" id="1265822"/>
    <lineage>
        <taxon>Bacteria</taxon>
        <taxon>Bacillati</taxon>
        <taxon>Bacillota</taxon>
        <taxon>Bacilli</taxon>
        <taxon>Bacillales</taxon>
        <taxon>Listeriaceae</taxon>
        <taxon>Listeria</taxon>
    </lineage>
</organism>
<dbReference type="Proteomes" id="UP000019241">
    <property type="component" value="Unassembled WGS sequence"/>
</dbReference>
<reference evidence="1 2" key="1">
    <citation type="submission" date="2012-12" db="EMBL/GenBank/DDBJ databases">
        <title>Novel taxa of Listeriaceae from agricultural environments in the United States.</title>
        <authorList>
            <person name="den Bakker H.C."/>
            <person name="Allred A."/>
            <person name="Warchocki S."/>
            <person name="Wright E.M."/>
            <person name="Burrell A."/>
            <person name="Nightingale K.K."/>
            <person name="Kephart D."/>
            <person name="Wiedmann M."/>
        </authorList>
    </citation>
    <scope>NUCLEOTIDE SEQUENCE [LARGE SCALE GENOMIC DNA]</scope>
    <source>
        <strain evidence="1 2">FSL S10-1203</strain>
    </source>
</reference>